<dbReference type="InterPro" id="IPR006508">
    <property type="entry name" value="PsdUridine_synth_RluA-like"/>
</dbReference>
<dbReference type="AlphaFoldDB" id="A0A2S5KRD1"/>
<dbReference type="GO" id="GO:0009982">
    <property type="term" value="F:pseudouridine synthase activity"/>
    <property type="evidence" value="ECO:0007669"/>
    <property type="project" value="InterPro"/>
</dbReference>
<dbReference type="EMBL" id="PRLP01000035">
    <property type="protein sequence ID" value="PPC77263.1"/>
    <property type="molecule type" value="Genomic_DNA"/>
</dbReference>
<dbReference type="SUPFAM" id="SSF55120">
    <property type="entry name" value="Pseudouridine synthase"/>
    <property type="match status" value="1"/>
</dbReference>
<dbReference type="PANTHER" id="PTHR21600:SF87">
    <property type="entry name" value="RNA PSEUDOURIDYLATE SYNTHASE DOMAIN-CONTAINING PROTEIN 1"/>
    <property type="match status" value="1"/>
</dbReference>
<dbReference type="Pfam" id="PF00849">
    <property type="entry name" value="PseudoU_synth_2"/>
    <property type="match status" value="1"/>
</dbReference>
<dbReference type="GO" id="GO:0003723">
    <property type="term" value="F:RNA binding"/>
    <property type="evidence" value="ECO:0007669"/>
    <property type="project" value="InterPro"/>
</dbReference>
<dbReference type="PROSITE" id="PS01129">
    <property type="entry name" value="PSI_RLU"/>
    <property type="match status" value="1"/>
</dbReference>
<comment type="similarity">
    <text evidence="1">Belongs to the pseudouridine synthase RluA family.</text>
</comment>
<protein>
    <submittedName>
        <fullName evidence="3">TIGR01621 family pseudouridine synthase</fullName>
    </submittedName>
</protein>
<reference evidence="3 4" key="1">
    <citation type="submission" date="2018-02" db="EMBL/GenBank/DDBJ databases">
        <title>novel marine gammaproteobacteria from coastal saline agro ecosystem.</title>
        <authorList>
            <person name="Krishnan R."/>
            <person name="Ramesh Kumar N."/>
        </authorList>
    </citation>
    <scope>NUCLEOTIDE SEQUENCE [LARGE SCALE GENOMIC DNA]</scope>
    <source>
        <strain evidence="3 4">228</strain>
    </source>
</reference>
<evidence type="ECO:0000313" key="4">
    <source>
        <dbReference type="Proteomes" id="UP000238196"/>
    </source>
</evidence>
<dbReference type="GO" id="GO:0140098">
    <property type="term" value="F:catalytic activity, acting on RNA"/>
    <property type="evidence" value="ECO:0007669"/>
    <property type="project" value="UniProtKB-ARBA"/>
</dbReference>
<comment type="caution">
    <text evidence="3">The sequence shown here is derived from an EMBL/GenBank/DDBJ whole genome shotgun (WGS) entry which is preliminary data.</text>
</comment>
<dbReference type="CDD" id="cd02869">
    <property type="entry name" value="PseudoU_synth_RluA_like"/>
    <property type="match status" value="1"/>
</dbReference>
<gene>
    <name evidence="3" type="ORF">C4K68_11855</name>
</gene>
<evidence type="ECO:0000256" key="1">
    <source>
        <dbReference type="ARBA" id="ARBA00010876"/>
    </source>
</evidence>
<proteinExistence type="inferred from homology"/>
<accession>A0A2S5KRD1</accession>
<name>A0A2S5KRD1_9PROT</name>
<dbReference type="Proteomes" id="UP000238196">
    <property type="component" value="Unassembled WGS sequence"/>
</dbReference>
<feature type="domain" description="Pseudouridine synthase RsuA/RluA-like" evidence="2">
    <location>
        <begin position="12"/>
        <end position="154"/>
    </location>
</feature>
<sequence length="249" mass="28272">MPMYEVLIDTNDFLLINKFPGVSFHSETETGLAAQLKADLQLPELYPVHRLDKVTSGLIIFGKTLAFTRHIGAQFENHQVRKLYVALADKRPSKKQGWIKGDMEKGRRGSWKLSSSMTNPAITQFTSASIRAGLRAFFLYPHTGKTHQLRVAMKSLGSPILGDTLYYPKNVPAPLLQTPVERTYLHAAALSFQWQERVHTYVLWPRQGDLFLNINWHQALISHSQPWMTWVLDAIELGHHDQPMLSAAS</sequence>
<dbReference type="InterPro" id="IPR006224">
    <property type="entry name" value="PsdUridine_synth_RluA-like_CS"/>
</dbReference>
<dbReference type="NCBIfam" id="TIGR01621">
    <property type="entry name" value="RluA-like"/>
    <property type="match status" value="1"/>
</dbReference>
<evidence type="ECO:0000313" key="3">
    <source>
        <dbReference type="EMBL" id="PPC77263.1"/>
    </source>
</evidence>
<dbReference type="GO" id="GO:0000455">
    <property type="term" value="P:enzyme-directed rRNA pseudouridine synthesis"/>
    <property type="evidence" value="ECO:0007669"/>
    <property type="project" value="TreeGrafter"/>
</dbReference>
<organism evidence="3 4">
    <name type="scientific">Proteobacteria bacterium 228</name>
    <dbReference type="NCBI Taxonomy" id="2083153"/>
    <lineage>
        <taxon>Bacteria</taxon>
        <taxon>Pseudomonadati</taxon>
        <taxon>Pseudomonadota</taxon>
    </lineage>
</organism>
<dbReference type="Gene3D" id="3.30.2350.10">
    <property type="entry name" value="Pseudouridine synthase"/>
    <property type="match status" value="1"/>
</dbReference>
<evidence type="ECO:0000259" key="2">
    <source>
        <dbReference type="Pfam" id="PF00849"/>
    </source>
</evidence>
<dbReference type="OrthoDB" id="9807829at2"/>
<dbReference type="InterPro" id="IPR020103">
    <property type="entry name" value="PsdUridine_synth_cat_dom_sf"/>
</dbReference>
<dbReference type="InterPro" id="IPR050188">
    <property type="entry name" value="RluA_PseudoU_synthase"/>
</dbReference>
<dbReference type="InterPro" id="IPR006145">
    <property type="entry name" value="PsdUridine_synth_RsuA/RluA"/>
</dbReference>
<dbReference type="PANTHER" id="PTHR21600">
    <property type="entry name" value="MITOCHONDRIAL RNA PSEUDOURIDINE SYNTHASE"/>
    <property type="match status" value="1"/>
</dbReference>